<gene>
    <name evidence="1" type="ORF">GOMPHAMPRED_005183</name>
</gene>
<evidence type="ECO:0000313" key="1">
    <source>
        <dbReference type="EMBL" id="CAF9928623.1"/>
    </source>
</evidence>
<reference evidence="1" key="1">
    <citation type="submission" date="2021-03" db="EMBL/GenBank/DDBJ databases">
        <authorList>
            <person name="Tagirdzhanova G."/>
        </authorList>
    </citation>
    <scope>NUCLEOTIDE SEQUENCE</scope>
</reference>
<sequence length="180" mass="20652">MPVLYCLAIFSLTNEGLEKVRKSDSLTHARRIARMRRMKIELTDILTLGYDPDPGSQRRPDEIASLEHVQVNRVRMVCACNDNDWFEGLHFEMSDGEILTQAILTARAINISLSVTIHLNQCQTRASTFEITPMFDFSIKYWMEHSSAGSIHVYARGLQGQTKYSIDQEIERHTDVSRTM</sequence>
<accession>A0A8H3FPW3</accession>
<dbReference type="AlphaFoldDB" id="A0A8H3FPW3"/>
<protein>
    <submittedName>
        <fullName evidence="1">Uncharacterized protein</fullName>
    </submittedName>
</protein>
<proteinExistence type="predicted"/>
<keyword evidence="2" id="KW-1185">Reference proteome</keyword>
<comment type="caution">
    <text evidence="1">The sequence shown here is derived from an EMBL/GenBank/DDBJ whole genome shotgun (WGS) entry which is preliminary data.</text>
</comment>
<name>A0A8H3FPW3_9LECA</name>
<dbReference type="Proteomes" id="UP000664169">
    <property type="component" value="Unassembled WGS sequence"/>
</dbReference>
<evidence type="ECO:0000313" key="2">
    <source>
        <dbReference type="Proteomes" id="UP000664169"/>
    </source>
</evidence>
<organism evidence="1 2">
    <name type="scientific">Gomphillus americanus</name>
    <dbReference type="NCBI Taxonomy" id="1940652"/>
    <lineage>
        <taxon>Eukaryota</taxon>
        <taxon>Fungi</taxon>
        <taxon>Dikarya</taxon>
        <taxon>Ascomycota</taxon>
        <taxon>Pezizomycotina</taxon>
        <taxon>Lecanoromycetes</taxon>
        <taxon>OSLEUM clade</taxon>
        <taxon>Ostropomycetidae</taxon>
        <taxon>Ostropales</taxon>
        <taxon>Graphidaceae</taxon>
        <taxon>Gomphilloideae</taxon>
        <taxon>Gomphillus</taxon>
    </lineage>
</organism>
<dbReference type="EMBL" id="CAJPDQ010000030">
    <property type="protein sequence ID" value="CAF9928623.1"/>
    <property type="molecule type" value="Genomic_DNA"/>
</dbReference>